<dbReference type="Pfam" id="PF00467">
    <property type="entry name" value="KOW"/>
    <property type="match status" value="1"/>
</dbReference>
<dbReference type="SMART" id="SM00739">
    <property type="entry name" value="KOW"/>
    <property type="match status" value="1"/>
</dbReference>
<dbReference type="CDD" id="cd06090">
    <property type="entry name" value="KOW_RPL27"/>
    <property type="match status" value="1"/>
</dbReference>
<sequence length="135" mass="15536">MVKFLKPGKVVILLTGRYAGKKAVIVKNNDDGTSGRPYGHAIVAGLAKEPRKVIKRSSLKKQEKRSKLKSFMKVVNYQHIMPTRYTLDVDLKSLVTADVVDNSTKRKEVRVEVNKILEDKFKTGKNRWFFQKLRF</sequence>
<dbReference type="PROSITE" id="PS01107">
    <property type="entry name" value="RIBOSOMAL_L27E"/>
    <property type="match status" value="1"/>
</dbReference>
<accession>A0ABR2YPF3</accession>
<dbReference type="Gene3D" id="2.30.30.770">
    <property type="match status" value="1"/>
</dbReference>
<dbReference type="PANTHER" id="PTHR10497">
    <property type="entry name" value="60S RIBOSOMAL PROTEIN L27"/>
    <property type="match status" value="1"/>
</dbReference>
<protein>
    <recommendedName>
        <fullName evidence="4">60S ribosomal protein L27</fullName>
    </recommendedName>
</protein>
<feature type="domain" description="KOW" evidence="5">
    <location>
        <begin position="4"/>
        <end position="31"/>
    </location>
</feature>
<name>A0ABR2YPF3_9CHLO</name>
<keyword evidence="2 4" id="KW-0689">Ribosomal protein</keyword>
<dbReference type="InterPro" id="IPR008991">
    <property type="entry name" value="Translation_prot_SH3-like_sf"/>
</dbReference>
<dbReference type="SUPFAM" id="SSF50104">
    <property type="entry name" value="Translation proteins SH3-like domain"/>
    <property type="match status" value="1"/>
</dbReference>
<evidence type="ECO:0000313" key="6">
    <source>
        <dbReference type="EMBL" id="KAK9908680.1"/>
    </source>
</evidence>
<evidence type="ECO:0000313" key="7">
    <source>
        <dbReference type="Proteomes" id="UP001491310"/>
    </source>
</evidence>
<comment type="similarity">
    <text evidence="1 4">Belongs to the eukaryotic ribosomal protein eL27 family.</text>
</comment>
<gene>
    <name evidence="6" type="ORF">WJX75_001355</name>
</gene>
<dbReference type="InterPro" id="IPR018262">
    <property type="entry name" value="Ribosomal_eL27_CS"/>
</dbReference>
<comment type="caution">
    <text evidence="6">The sequence shown here is derived from an EMBL/GenBank/DDBJ whole genome shotgun (WGS) entry which is preliminary data.</text>
</comment>
<evidence type="ECO:0000256" key="3">
    <source>
        <dbReference type="ARBA" id="ARBA00023274"/>
    </source>
</evidence>
<dbReference type="InterPro" id="IPR038655">
    <property type="entry name" value="Ribosomal_eL27_sf"/>
</dbReference>
<dbReference type="Proteomes" id="UP001491310">
    <property type="component" value="Unassembled WGS sequence"/>
</dbReference>
<dbReference type="InterPro" id="IPR001141">
    <property type="entry name" value="Ribosomal_eL27"/>
</dbReference>
<evidence type="ECO:0000256" key="4">
    <source>
        <dbReference type="RuleBase" id="RU000575"/>
    </source>
</evidence>
<keyword evidence="3 4" id="KW-0687">Ribonucleoprotein</keyword>
<dbReference type="EMBL" id="JALJOT010000007">
    <property type="protein sequence ID" value="KAK9908680.1"/>
    <property type="molecule type" value="Genomic_DNA"/>
</dbReference>
<proteinExistence type="inferred from homology"/>
<evidence type="ECO:0000256" key="1">
    <source>
        <dbReference type="ARBA" id="ARBA00009124"/>
    </source>
</evidence>
<dbReference type="InterPro" id="IPR005824">
    <property type="entry name" value="KOW"/>
</dbReference>
<organism evidence="6 7">
    <name type="scientific">Coccomyxa subellipsoidea</name>
    <dbReference type="NCBI Taxonomy" id="248742"/>
    <lineage>
        <taxon>Eukaryota</taxon>
        <taxon>Viridiplantae</taxon>
        <taxon>Chlorophyta</taxon>
        <taxon>core chlorophytes</taxon>
        <taxon>Trebouxiophyceae</taxon>
        <taxon>Trebouxiophyceae incertae sedis</taxon>
        <taxon>Coccomyxaceae</taxon>
        <taxon>Coccomyxa</taxon>
    </lineage>
</organism>
<evidence type="ECO:0000259" key="5">
    <source>
        <dbReference type="SMART" id="SM00739"/>
    </source>
</evidence>
<dbReference type="Pfam" id="PF01777">
    <property type="entry name" value="Ribosomal_L27e"/>
    <property type="match status" value="1"/>
</dbReference>
<reference evidence="6 7" key="1">
    <citation type="journal article" date="2024" name="Nat. Commun.">
        <title>Phylogenomics reveals the evolutionary origins of lichenization in chlorophyte algae.</title>
        <authorList>
            <person name="Puginier C."/>
            <person name="Libourel C."/>
            <person name="Otte J."/>
            <person name="Skaloud P."/>
            <person name="Haon M."/>
            <person name="Grisel S."/>
            <person name="Petersen M."/>
            <person name="Berrin J.G."/>
            <person name="Delaux P.M."/>
            <person name="Dal Grande F."/>
            <person name="Keller J."/>
        </authorList>
    </citation>
    <scope>NUCLEOTIDE SEQUENCE [LARGE SCALE GENOMIC DNA]</scope>
    <source>
        <strain evidence="6 7">SAG 216-7</strain>
    </source>
</reference>
<keyword evidence="7" id="KW-1185">Reference proteome</keyword>
<dbReference type="InterPro" id="IPR041991">
    <property type="entry name" value="Ribosomal_eL27_KOW"/>
</dbReference>
<evidence type="ECO:0000256" key="2">
    <source>
        <dbReference type="ARBA" id="ARBA00022980"/>
    </source>
</evidence>